<accession>A0AAN7G369</accession>
<dbReference type="GO" id="GO:0006302">
    <property type="term" value="P:double-strand break repair"/>
    <property type="evidence" value="ECO:0007669"/>
    <property type="project" value="TreeGrafter"/>
</dbReference>
<gene>
    <name evidence="2" type="ORF">RGQ29_010697</name>
</gene>
<dbReference type="InterPro" id="IPR052800">
    <property type="entry name" value="DNA_Repair_Helicase_ZGRF1"/>
</dbReference>
<dbReference type="AlphaFoldDB" id="A0AAN7G369"/>
<organism evidence="2 3">
    <name type="scientific">Quercus rubra</name>
    <name type="common">Northern red oak</name>
    <name type="synonym">Quercus borealis</name>
    <dbReference type="NCBI Taxonomy" id="3512"/>
    <lineage>
        <taxon>Eukaryota</taxon>
        <taxon>Viridiplantae</taxon>
        <taxon>Streptophyta</taxon>
        <taxon>Embryophyta</taxon>
        <taxon>Tracheophyta</taxon>
        <taxon>Spermatophyta</taxon>
        <taxon>Magnoliopsida</taxon>
        <taxon>eudicotyledons</taxon>
        <taxon>Gunneridae</taxon>
        <taxon>Pentapetalae</taxon>
        <taxon>rosids</taxon>
        <taxon>fabids</taxon>
        <taxon>Fagales</taxon>
        <taxon>Fagaceae</taxon>
        <taxon>Quercus</taxon>
    </lineage>
</organism>
<feature type="domain" description="5'-3' DNA helicase ZGRF1-like N-terminal" evidence="1">
    <location>
        <begin position="417"/>
        <end position="490"/>
    </location>
</feature>
<dbReference type="InterPro" id="IPR018838">
    <property type="entry name" value="ZGRF1-like_N"/>
</dbReference>
<proteinExistence type="predicted"/>
<feature type="domain" description="5'-3' DNA helicase ZGRF1-like N-terminal" evidence="1">
    <location>
        <begin position="301"/>
        <end position="379"/>
    </location>
</feature>
<protein>
    <recommendedName>
        <fullName evidence="1">5'-3' DNA helicase ZGRF1-like N-terminal domain-containing protein</fullName>
    </recommendedName>
</protein>
<name>A0AAN7G369_QUERU</name>
<keyword evidence="3" id="KW-1185">Reference proteome</keyword>
<dbReference type="GO" id="GO:0005634">
    <property type="term" value="C:nucleus"/>
    <property type="evidence" value="ECO:0007669"/>
    <property type="project" value="TreeGrafter"/>
</dbReference>
<sequence>MAEVKRWSVTYTKHVKQKRKVYQDGFLDLHFSTNKVMLYDDCEKLLECRILKKDETVSCGETLTFNAYLIDVGEPEGDHKPTISGLNCQGRDEKITEKPSHWHGQKFRNHSVSFDRKNNVEMNKARPTLSPSQKIIREFKKSELHKYKAPQSSPDTKKPSATEWQVLYTTQVTQKAKKYHDGFLRLPTCGTLGRQVMLFDASRKLLDSRFLKKDEAIRSGESVAFDGHLVEVGELDGDHKPLMDLNVQGNNLNVVKKNGIVHGQEDCINLNKHVGQEFKKSEPDKYGAPKSIWDTENTSLTEWQVLYTTQLTQKAKKYHDGFLQLAICGSLGRQVLLYDASRKLIDSRFLKKGEAIRSGESIAFDAHLIDIGEPEGNYKSPADLIHLNIQGIDGNIIKKSGLMHGQQDCHKDRKSVVKEWHALYTSQITQKAKKYHNGILKIAFCGSFRMQVTLLNEDKTILSSKFLSLSEDMSTGSMLELPKYLVEVGEPYVSPEGALQINAHSEKDSDSKFSISSVDEIKLGSRVPTEKPLRDAHKILSFLQKPTAWASNVVGNMDDCKIEPASSTKGHQFSDVIVLDFPEDGEIVRASLQCHESNQNAGVVELSQNLGMGESSKNIGIGNSPDLMSWEAISSCNGSELSKGVNHGNSHQPCSDKVEADAKWCDGDFAFGKSSLTASASNGLIDDARKTSMQHTCTREIDDCPSFDLGF</sequence>
<dbReference type="EMBL" id="JAXUIC010000002">
    <property type="protein sequence ID" value="KAK4601234.1"/>
    <property type="molecule type" value="Genomic_DNA"/>
</dbReference>
<evidence type="ECO:0000313" key="3">
    <source>
        <dbReference type="Proteomes" id="UP001324115"/>
    </source>
</evidence>
<dbReference type="GO" id="GO:0035861">
    <property type="term" value="C:site of double-strand break"/>
    <property type="evidence" value="ECO:0007669"/>
    <property type="project" value="TreeGrafter"/>
</dbReference>
<evidence type="ECO:0000259" key="1">
    <source>
        <dbReference type="Pfam" id="PF10382"/>
    </source>
</evidence>
<feature type="domain" description="5'-3' DNA helicase ZGRF1-like N-terminal" evidence="1">
    <location>
        <begin position="4"/>
        <end position="78"/>
    </location>
</feature>
<evidence type="ECO:0000313" key="2">
    <source>
        <dbReference type="EMBL" id="KAK4601234.1"/>
    </source>
</evidence>
<reference evidence="2 3" key="1">
    <citation type="journal article" date="2023" name="G3 (Bethesda)">
        <title>A haplotype-resolved chromosome-scale genome for Quercus rubra L. provides insights into the genetics of adaptive traits for red oak species.</title>
        <authorList>
            <person name="Kapoor B."/>
            <person name="Jenkins J."/>
            <person name="Schmutz J."/>
            <person name="Zhebentyayeva T."/>
            <person name="Kuelheim C."/>
            <person name="Coggeshall M."/>
            <person name="Heim C."/>
            <person name="Lasky J.R."/>
            <person name="Leites L."/>
            <person name="Islam-Faridi N."/>
            <person name="Romero-Severson J."/>
            <person name="DeLeo V.L."/>
            <person name="Lucas S.M."/>
            <person name="Lazic D."/>
            <person name="Gailing O."/>
            <person name="Carlson J."/>
            <person name="Staton M."/>
        </authorList>
    </citation>
    <scope>NUCLEOTIDE SEQUENCE [LARGE SCALE GENOMIC DNA]</scope>
    <source>
        <strain evidence="2">Pseudo-F2</strain>
    </source>
</reference>
<dbReference type="PANTHER" id="PTHR28535:SF1">
    <property type="entry name" value="PROTEIN ZGRF1"/>
    <property type="match status" value="1"/>
</dbReference>
<comment type="caution">
    <text evidence="2">The sequence shown here is derived from an EMBL/GenBank/DDBJ whole genome shotgun (WGS) entry which is preliminary data.</text>
</comment>
<dbReference type="Pfam" id="PF10382">
    <property type="entry name" value="ZGRF1-like_N"/>
    <property type="match status" value="4"/>
</dbReference>
<dbReference type="Proteomes" id="UP001324115">
    <property type="component" value="Unassembled WGS sequence"/>
</dbReference>
<feature type="domain" description="5'-3' DNA helicase ZGRF1-like N-terminal" evidence="1">
    <location>
        <begin position="162"/>
        <end position="238"/>
    </location>
</feature>
<dbReference type="PANTHER" id="PTHR28535">
    <property type="entry name" value="ZINC FINGER GRF-TYPE CONTAINING 1"/>
    <property type="match status" value="1"/>
</dbReference>